<dbReference type="GO" id="GO:0005506">
    <property type="term" value="F:iron ion binding"/>
    <property type="evidence" value="ECO:0007669"/>
    <property type="project" value="UniProtKB-UniRule"/>
</dbReference>
<dbReference type="EC" id="1.13.11.63" evidence="1"/>
<dbReference type="InterPro" id="IPR022270">
    <property type="entry name" value="Blh_diox"/>
</dbReference>
<feature type="transmembrane region" description="Helical" evidence="1">
    <location>
        <begin position="239"/>
        <end position="262"/>
    </location>
</feature>
<feature type="transmembrane region" description="Helical" evidence="1">
    <location>
        <begin position="295"/>
        <end position="312"/>
    </location>
</feature>
<dbReference type="GO" id="GO:0016121">
    <property type="term" value="P:carotene catabolic process"/>
    <property type="evidence" value="ECO:0007669"/>
    <property type="project" value="UniProtKB-UniRule"/>
</dbReference>
<protein>
    <recommendedName>
        <fullName evidence="1">Probable beta-carotene 15,15'-dioxygenase</fullName>
        <ecNumber evidence="1">1.13.11.63</ecNumber>
    </recommendedName>
</protein>
<accession>A0ABD5UBX5</accession>
<keyword evidence="1" id="KW-0408">Iron</keyword>
<feature type="transmembrane region" description="Helical" evidence="1">
    <location>
        <begin position="201"/>
        <end position="218"/>
    </location>
</feature>
<feature type="binding site" evidence="1">
    <location>
        <position position="260"/>
    </location>
    <ligand>
        <name>Fe cation</name>
        <dbReference type="ChEBI" id="CHEBI:24875"/>
    </ligand>
</feature>
<comment type="function">
    <text evidence="1">Catalyzes the cleavage of beta-carotene at its central double bond (15,15') to yield two molecules of all-trans-retinal.</text>
</comment>
<organism evidence="2 3">
    <name type="scientific">Halomarina ordinaria</name>
    <dbReference type="NCBI Taxonomy" id="3033939"/>
    <lineage>
        <taxon>Archaea</taxon>
        <taxon>Methanobacteriati</taxon>
        <taxon>Methanobacteriota</taxon>
        <taxon>Stenosarchaea group</taxon>
        <taxon>Halobacteria</taxon>
        <taxon>Halobacteriales</taxon>
        <taxon>Natronomonadaceae</taxon>
        <taxon>Halomarina</taxon>
    </lineage>
</organism>
<evidence type="ECO:0000313" key="3">
    <source>
        <dbReference type="Proteomes" id="UP001596406"/>
    </source>
</evidence>
<keyword evidence="1" id="KW-0560">Oxidoreductase</keyword>
<keyword evidence="1" id="KW-0479">Metal-binding</keyword>
<sequence>MAVSSRTARRTVRRTTTRPVWVALAAVTALVALGPPVPTLLLYLPFALSLLVLGLPHGAVDHLTLLRARGATAEGGLWHLLHGETRDALAAVGVLYFVLGGVYLVGWLLAPAASFCLFVALTWFHWGQGDLYVLVSLVEETHLRTRAQRALALSVRGGLPMVVPLVAAPEQYRRVAASAVATVDPGAAAALDPLFTPTTRLVAGTGLLALSVVALAVGSRRAPRTRPAWRLDALETGLLWAYFLLVPPILAVGLYFCLWHSLRHVVRLELLDARARDALAASRSLPAFGRFSRDAVPLTAVALCLFVALAAFRPTGSASTLLGVYLVFLSLLTLPHVVVVTLLDRTQGVWRPGSA</sequence>
<keyword evidence="1" id="KW-0812">Transmembrane</keyword>
<dbReference type="AlphaFoldDB" id="A0ABD5UBX5"/>
<feature type="transmembrane region" description="Helical" evidence="1">
    <location>
        <begin position="112"/>
        <end position="138"/>
    </location>
</feature>
<feature type="transmembrane region" description="Helical" evidence="1">
    <location>
        <begin position="324"/>
        <end position="343"/>
    </location>
</feature>
<dbReference type="GO" id="GO:0010436">
    <property type="term" value="F:carotenoid dioxygenase activity"/>
    <property type="evidence" value="ECO:0007669"/>
    <property type="project" value="UniProtKB-UniRule"/>
</dbReference>
<dbReference type="RefSeq" id="WP_304448750.1">
    <property type="nucleotide sequence ID" value="NZ_JARRAH010000001.1"/>
</dbReference>
<comment type="catalytic activity">
    <reaction evidence="1">
        <text>all-trans-beta-carotene + O2 = 2 all-trans-retinal</text>
        <dbReference type="Rhea" id="RHEA:32887"/>
        <dbReference type="ChEBI" id="CHEBI:15379"/>
        <dbReference type="ChEBI" id="CHEBI:17579"/>
        <dbReference type="ChEBI" id="CHEBI:17898"/>
        <dbReference type="EC" id="1.13.11.63"/>
    </reaction>
</comment>
<feature type="binding site" evidence="1">
    <location>
        <position position="264"/>
    </location>
    <ligand>
        <name>Fe cation</name>
        <dbReference type="ChEBI" id="CHEBI:24875"/>
    </ligand>
</feature>
<feature type="transmembrane region" description="Helical" evidence="1">
    <location>
        <begin position="20"/>
        <end position="37"/>
    </location>
</feature>
<feature type="transmembrane region" description="Helical" evidence="1">
    <location>
        <begin position="87"/>
        <end position="106"/>
    </location>
</feature>
<comment type="similarity">
    <text evidence="1">Belongs to the Brp/Blh beta-carotene diooxygenase family.</text>
</comment>
<dbReference type="NCBIfam" id="TIGR03753">
    <property type="entry name" value="blh_monoox"/>
    <property type="match status" value="1"/>
</dbReference>
<dbReference type="Pfam" id="PF15461">
    <property type="entry name" value="BCD"/>
    <property type="match status" value="1"/>
</dbReference>
<evidence type="ECO:0000256" key="1">
    <source>
        <dbReference type="HAMAP-Rule" id="MF_02093"/>
    </source>
</evidence>
<reference evidence="2 3" key="1">
    <citation type="journal article" date="2019" name="Int. J. Syst. Evol. Microbiol.">
        <title>The Global Catalogue of Microorganisms (GCM) 10K type strain sequencing project: providing services to taxonomists for standard genome sequencing and annotation.</title>
        <authorList>
            <consortium name="The Broad Institute Genomics Platform"/>
            <consortium name="The Broad Institute Genome Sequencing Center for Infectious Disease"/>
            <person name="Wu L."/>
            <person name="Ma J."/>
        </authorList>
    </citation>
    <scope>NUCLEOTIDE SEQUENCE [LARGE SCALE GENOMIC DNA]</scope>
    <source>
        <strain evidence="2 3">PSRA2</strain>
    </source>
</reference>
<evidence type="ECO:0000313" key="2">
    <source>
        <dbReference type="EMBL" id="MFC6837080.1"/>
    </source>
</evidence>
<feature type="binding site" evidence="1">
    <location>
        <position position="125"/>
    </location>
    <ligand>
        <name>Fe cation</name>
        <dbReference type="ChEBI" id="CHEBI:24875"/>
    </ligand>
</feature>
<dbReference type="HAMAP" id="MF_02093">
    <property type="entry name" value="Beta_carotene_diox"/>
    <property type="match status" value="1"/>
</dbReference>
<comment type="caution">
    <text evidence="2">The sequence shown here is derived from an EMBL/GenBank/DDBJ whole genome shotgun (WGS) entry which is preliminary data.</text>
</comment>
<name>A0ABD5UBX5_9EURY</name>
<keyword evidence="1" id="KW-1133">Transmembrane helix</keyword>
<proteinExistence type="inferred from homology"/>
<comment type="subcellular location">
    <subcellularLocation>
        <location evidence="1">Cell membrane</location>
        <topology evidence="1">Multi-pass membrane protein</topology>
    </subcellularLocation>
</comment>
<keyword evidence="1" id="KW-0223">Dioxygenase</keyword>
<keyword evidence="1" id="KW-1003">Cell membrane</keyword>
<comment type="cofactor">
    <cofactor evidence="1">
        <name>Fe(2+)</name>
        <dbReference type="ChEBI" id="CHEBI:29033"/>
    </cofactor>
</comment>
<dbReference type="EMBL" id="JBHSXM010000001">
    <property type="protein sequence ID" value="MFC6837080.1"/>
    <property type="molecule type" value="Genomic_DNA"/>
</dbReference>
<feature type="binding site" evidence="1">
    <location>
        <position position="57"/>
    </location>
    <ligand>
        <name>Fe cation</name>
        <dbReference type="ChEBI" id="CHEBI:24875"/>
    </ligand>
</feature>
<dbReference type="Proteomes" id="UP001596406">
    <property type="component" value="Unassembled WGS sequence"/>
</dbReference>
<dbReference type="GO" id="GO:0003834">
    <property type="term" value="F:beta-carotene 15,15'-dioxygenase activity"/>
    <property type="evidence" value="ECO:0007669"/>
    <property type="project" value="UniProtKB-EC"/>
</dbReference>
<dbReference type="GO" id="GO:0005886">
    <property type="term" value="C:plasma membrane"/>
    <property type="evidence" value="ECO:0007669"/>
    <property type="project" value="UniProtKB-SubCell"/>
</dbReference>
<keyword evidence="1" id="KW-0472">Membrane</keyword>
<gene>
    <name evidence="2" type="ORF">ACFQHK_11250</name>
</gene>
<keyword evidence="3" id="KW-1185">Reference proteome</keyword>